<reference evidence="3 4" key="1">
    <citation type="submission" date="2016-11" db="EMBL/GenBank/DDBJ databases">
        <authorList>
            <person name="Jaros S."/>
            <person name="Januszkiewicz K."/>
            <person name="Wedrychowicz H."/>
        </authorList>
    </citation>
    <scope>NUCLEOTIDE SEQUENCE [LARGE SCALE GENOMIC DNA]</scope>
    <source>
        <strain evidence="3 4">CGMCC 1.10190</strain>
    </source>
</reference>
<comment type="similarity">
    <text evidence="1">Belongs to the UPF0065 (bug) family.</text>
</comment>
<dbReference type="InterPro" id="IPR042100">
    <property type="entry name" value="Bug_dom1"/>
</dbReference>
<dbReference type="SUPFAM" id="SSF53850">
    <property type="entry name" value="Periplasmic binding protein-like II"/>
    <property type="match status" value="1"/>
</dbReference>
<evidence type="ECO:0000313" key="3">
    <source>
        <dbReference type="EMBL" id="SHH19490.1"/>
    </source>
</evidence>
<keyword evidence="3" id="KW-0675">Receptor</keyword>
<feature type="chain" id="PRO_5013245981" evidence="2">
    <location>
        <begin position="23"/>
        <end position="319"/>
    </location>
</feature>
<dbReference type="STRING" id="658167.SAMN04488135_102429"/>
<evidence type="ECO:0000313" key="4">
    <source>
        <dbReference type="Proteomes" id="UP000184226"/>
    </source>
</evidence>
<feature type="signal peptide" evidence="2">
    <location>
        <begin position="1"/>
        <end position="22"/>
    </location>
</feature>
<dbReference type="RefSeq" id="WP_073102043.1">
    <property type="nucleotide sequence ID" value="NZ_FQXE01000002.1"/>
</dbReference>
<dbReference type="Pfam" id="PF03401">
    <property type="entry name" value="TctC"/>
    <property type="match status" value="1"/>
</dbReference>
<dbReference type="PANTHER" id="PTHR42928">
    <property type="entry name" value="TRICARBOXYLATE-BINDING PROTEIN"/>
    <property type="match status" value="1"/>
</dbReference>
<protein>
    <submittedName>
        <fullName evidence="3">Tripartite-type tricarboxylate transporter, receptor component TctC</fullName>
    </submittedName>
</protein>
<dbReference type="Gene3D" id="3.40.190.150">
    <property type="entry name" value="Bordetella uptake gene, domain 1"/>
    <property type="match status" value="1"/>
</dbReference>
<organism evidence="3 4">
    <name type="scientific">Pollutimonas bauzanensis</name>
    <dbReference type="NCBI Taxonomy" id="658167"/>
    <lineage>
        <taxon>Bacteria</taxon>
        <taxon>Pseudomonadati</taxon>
        <taxon>Pseudomonadota</taxon>
        <taxon>Betaproteobacteria</taxon>
        <taxon>Burkholderiales</taxon>
        <taxon>Alcaligenaceae</taxon>
        <taxon>Pollutimonas</taxon>
    </lineage>
</organism>
<dbReference type="PIRSF" id="PIRSF017082">
    <property type="entry name" value="YflP"/>
    <property type="match status" value="1"/>
</dbReference>
<dbReference type="AlphaFoldDB" id="A0A1M5R0C9"/>
<sequence>MKLVSKFVACAALGVTSLGCLAQNSSTVRIIVPFAAGGPNDVVARLAAQYMAEPLGKTVIVENKPGATGAIGSQQAADAKPDGNTLLLASSSTMMAPIILKSVRFDPLKDFAPIDLIALDENLLVVNPSVPAKTVQDLIALARSKPGELNYSTSGQGSSYHLGTELFSSQTGIEMTHVPYKGTAPAVMGLLAGEVQVQFQAVSQAKQHIQAGKVVPLGIASGTRHDDYPDLPTIAEAANLPGFEFSTWMGLFAPAGTPDEELSKLRAALGKAAQNEEFQKRLKDLGMRPVSQQPGAIMTRIAGDLDKWGALVKSKGLEM</sequence>
<dbReference type="PROSITE" id="PS51257">
    <property type="entry name" value="PROKAR_LIPOPROTEIN"/>
    <property type="match status" value="1"/>
</dbReference>
<dbReference type="PANTHER" id="PTHR42928:SF5">
    <property type="entry name" value="BLR1237 PROTEIN"/>
    <property type="match status" value="1"/>
</dbReference>
<keyword evidence="4" id="KW-1185">Reference proteome</keyword>
<evidence type="ECO:0000256" key="2">
    <source>
        <dbReference type="SAM" id="SignalP"/>
    </source>
</evidence>
<dbReference type="Gene3D" id="3.40.190.10">
    <property type="entry name" value="Periplasmic binding protein-like II"/>
    <property type="match status" value="1"/>
</dbReference>
<gene>
    <name evidence="3" type="ORF">SAMN04488135_102429</name>
</gene>
<keyword evidence="2" id="KW-0732">Signal</keyword>
<dbReference type="CDD" id="cd07012">
    <property type="entry name" value="PBP2_Bug_TTT"/>
    <property type="match status" value="1"/>
</dbReference>
<accession>A0A1M5R0C9</accession>
<name>A0A1M5R0C9_9BURK</name>
<dbReference type="Proteomes" id="UP000184226">
    <property type="component" value="Unassembled WGS sequence"/>
</dbReference>
<evidence type="ECO:0000256" key="1">
    <source>
        <dbReference type="ARBA" id="ARBA00006987"/>
    </source>
</evidence>
<proteinExistence type="inferred from homology"/>
<dbReference type="InterPro" id="IPR005064">
    <property type="entry name" value="BUG"/>
</dbReference>
<dbReference type="EMBL" id="FQXE01000002">
    <property type="protein sequence ID" value="SHH19490.1"/>
    <property type="molecule type" value="Genomic_DNA"/>
</dbReference>